<comment type="caution">
    <text evidence="1">The sequence shown here is derived from an EMBL/GenBank/DDBJ whole genome shotgun (WGS) entry which is preliminary data.</text>
</comment>
<dbReference type="InterPro" id="IPR029063">
    <property type="entry name" value="SAM-dependent_MTases_sf"/>
</dbReference>
<dbReference type="EMBL" id="QNRX01000002">
    <property type="protein sequence ID" value="RBP68892.1"/>
    <property type="molecule type" value="Genomic_DNA"/>
</dbReference>
<dbReference type="GO" id="GO:0160105">
    <property type="term" value="F:tRNA (adenine(22)-N1)-methyltransferase activity"/>
    <property type="evidence" value="ECO:0007669"/>
    <property type="project" value="InterPro"/>
</dbReference>
<dbReference type="PANTHER" id="PTHR38451">
    <property type="entry name" value="TRNA (ADENINE(22)-N(1))-METHYLTRANSFERASE"/>
    <property type="match status" value="1"/>
</dbReference>
<keyword evidence="1" id="KW-0808">Transferase</keyword>
<dbReference type="Gene3D" id="3.40.50.150">
    <property type="entry name" value="Vaccinia Virus protein VP39"/>
    <property type="match status" value="1"/>
</dbReference>
<dbReference type="PANTHER" id="PTHR38451:SF1">
    <property type="entry name" value="TRNA (ADENINE(22)-N(1))-METHYLTRANSFERASE"/>
    <property type="match status" value="1"/>
</dbReference>
<protein>
    <submittedName>
        <fullName evidence="1">tRNA (Adenine22-N1)-methyltransferase</fullName>
    </submittedName>
</protein>
<dbReference type="OrthoDB" id="5881184at2"/>
<reference evidence="1 2" key="1">
    <citation type="submission" date="2018-06" db="EMBL/GenBank/DDBJ databases">
        <title>Genomic Encyclopedia of Type Strains, Phase IV (KMG-IV): sequencing the most valuable type-strain genomes for metagenomic binning, comparative biology and taxonomic classification.</title>
        <authorList>
            <person name="Goeker M."/>
        </authorList>
    </citation>
    <scope>NUCLEOTIDE SEQUENCE [LARGE SCALE GENOMIC DNA]</scope>
    <source>
        <strain evidence="1 2">DSM 22112</strain>
    </source>
</reference>
<dbReference type="RefSeq" id="WP_113919467.1">
    <property type="nucleotide sequence ID" value="NZ_QNRX01000002.1"/>
</dbReference>
<evidence type="ECO:0000313" key="2">
    <source>
        <dbReference type="Proteomes" id="UP000253490"/>
    </source>
</evidence>
<dbReference type="SUPFAM" id="SSF53335">
    <property type="entry name" value="S-adenosyl-L-methionine-dependent methyltransferases"/>
    <property type="match status" value="1"/>
</dbReference>
<dbReference type="AlphaFoldDB" id="A0A366IEP0"/>
<sequence>MQLTPRLEAIARKVTYKATVADIGTDHAYIPIYLVENNVTNIVYACDINQGPINMANKQIERYGYTREITTMLGPGLDPIVGMDVENIIIAGMGGILIKEIIEANKETALNAHRLILQPMIAQEELRQYLIQNGFQIIEEDLAQEDRRIYQIILAKKGKSEPWAEIDYHISPILVQDKHPLLHELITAKENELNKIIKACSVEKSENAKVRREECSSLLEKIKVVKKCL</sequence>
<dbReference type="InterPro" id="IPR006901">
    <property type="entry name" value="TrmK"/>
</dbReference>
<accession>A0A366IEP0</accession>
<dbReference type="PIRSF" id="PIRSF018637">
    <property type="entry name" value="TrmK"/>
    <property type="match status" value="1"/>
</dbReference>
<dbReference type="Pfam" id="PF04816">
    <property type="entry name" value="TrmK"/>
    <property type="match status" value="1"/>
</dbReference>
<name>A0A366IEP0_9FIRM</name>
<dbReference type="GO" id="GO:0032259">
    <property type="term" value="P:methylation"/>
    <property type="evidence" value="ECO:0007669"/>
    <property type="project" value="UniProtKB-KW"/>
</dbReference>
<keyword evidence="2" id="KW-1185">Reference proteome</keyword>
<gene>
    <name evidence="1" type="ORF">DES36_10231</name>
</gene>
<organism evidence="1 2">
    <name type="scientific">Alkalibaculum bacchi</name>
    <dbReference type="NCBI Taxonomy" id="645887"/>
    <lineage>
        <taxon>Bacteria</taxon>
        <taxon>Bacillati</taxon>
        <taxon>Bacillota</taxon>
        <taxon>Clostridia</taxon>
        <taxon>Eubacteriales</taxon>
        <taxon>Eubacteriaceae</taxon>
        <taxon>Alkalibaculum</taxon>
    </lineage>
</organism>
<evidence type="ECO:0000313" key="1">
    <source>
        <dbReference type="EMBL" id="RBP68892.1"/>
    </source>
</evidence>
<proteinExistence type="predicted"/>
<dbReference type="Proteomes" id="UP000253490">
    <property type="component" value="Unassembled WGS sequence"/>
</dbReference>
<keyword evidence="1" id="KW-0489">Methyltransferase</keyword>